<dbReference type="SUPFAM" id="SSF81631">
    <property type="entry name" value="PAP/OAS1 substrate-binding domain"/>
    <property type="match status" value="1"/>
</dbReference>
<dbReference type="GO" id="GO:0003729">
    <property type="term" value="F:mRNA binding"/>
    <property type="evidence" value="ECO:0007669"/>
    <property type="project" value="TreeGrafter"/>
</dbReference>
<gene>
    <name evidence="3" type="ORF">FisN_19Hh049</name>
</gene>
<dbReference type="GO" id="GO:0031123">
    <property type="term" value="P:RNA 3'-end processing"/>
    <property type="evidence" value="ECO:0007669"/>
    <property type="project" value="TreeGrafter"/>
</dbReference>
<dbReference type="PANTHER" id="PTHR23092">
    <property type="entry name" value="POLY(A) RNA POLYMERASE"/>
    <property type="match status" value="1"/>
</dbReference>
<sequence>MGKGKAKIMKMVNKKAKKSKSELSSRQRWSGGNEPIRNSHLRGFDFGFNSVEESAKKKNKKKKKDKSNETKSGQHSNKGQNKQSDASNSTASASLERNNSLNRSSPWLETQPTTEARGIVEQRPHKRPRSIANLPTVNIPTDLLDEELLAFAAYVQLTPEEQAAREALVQSLQEVAAKQQQEVRVFGSFATPQVCVFSSDIDIALWGAISDPPAPAPKIKAAPTSEQLEQERKRQRIESWRAALAQVDAENETAPDGVRHASVGSLQEALSTTKSTEDDASPTFVIDRVGFVADSSDIVLEDSTTAQPQISPSHESFDESDDDDSADKMESYHRSQSRPSEVQPSYSRYVSLSSESSDDDSVLDDDDDTNVNNMQVSFFNNPLQARAGPTGRIRNKVLDALGSFRQDIRSMNSKWIRKVTFITKARVPILKMDTTLGVEVDVAIGGHNGTDTSQFAAKQSELYKSFATVVLFLKALLHQHRLDVPYTGGLGSYKLYVLVAYHIQQHLLAGGQDEPGEVLMSFFFRFGDIHGFSHVSQRCRTRLRQHEPLYYQDDTIADLSNVFNLELCRGLFRRSWDLLLKTLTTTKKSKGTRSPVLRHLIDGHQIRAQRNLCQLQTAQVAKKLLPAKRKIVDEASVPAIKRLRF</sequence>
<proteinExistence type="predicted"/>
<dbReference type="GO" id="GO:0005730">
    <property type="term" value="C:nucleolus"/>
    <property type="evidence" value="ECO:0007669"/>
    <property type="project" value="TreeGrafter"/>
</dbReference>
<dbReference type="Gene3D" id="1.10.1410.10">
    <property type="match status" value="1"/>
</dbReference>
<evidence type="ECO:0000259" key="2">
    <source>
        <dbReference type="Pfam" id="PF22600"/>
    </source>
</evidence>
<comment type="caution">
    <text evidence="3">The sequence shown here is derived from an EMBL/GenBank/DDBJ whole genome shotgun (WGS) entry which is preliminary data.</text>
</comment>
<dbReference type="InParanoid" id="A0A1Z5JZM4"/>
<dbReference type="Proteomes" id="UP000198406">
    <property type="component" value="Unassembled WGS sequence"/>
</dbReference>
<feature type="region of interest" description="Disordered" evidence="1">
    <location>
        <begin position="212"/>
        <end position="233"/>
    </location>
</feature>
<dbReference type="InterPro" id="IPR054708">
    <property type="entry name" value="MTPAP-like_central"/>
</dbReference>
<evidence type="ECO:0000313" key="4">
    <source>
        <dbReference type="Proteomes" id="UP000198406"/>
    </source>
</evidence>
<dbReference type="AlphaFoldDB" id="A0A1Z5JZM4"/>
<protein>
    <recommendedName>
        <fullName evidence="2">Poly(A) RNA polymerase mitochondrial-like central palm domain-containing protein</fullName>
    </recommendedName>
</protein>
<dbReference type="Gene3D" id="3.30.460.10">
    <property type="entry name" value="Beta Polymerase, domain 2"/>
    <property type="match status" value="1"/>
</dbReference>
<name>A0A1Z5JZM4_FISSO</name>
<evidence type="ECO:0000256" key="1">
    <source>
        <dbReference type="SAM" id="MobiDB-lite"/>
    </source>
</evidence>
<keyword evidence="4" id="KW-1185">Reference proteome</keyword>
<dbReference type="OrthoDB" id="49257at2759"/>
<dbReference type="EMBL" id="BDSP01000137">
    <property type="protein sequence ID" value="GAX19474.1"/>
    <property type="molecule type" value="Genomic_DNA"/>
</dbReference>
<feature type="compositionally biased region" description="Basic residues" evidence="1">
    <location>
        <begin position="1"/>
        <end position="18"/>
    </location>
</feature>
<dbReference type="GO" id="GO:0031499">
    <property type="term" value="C:TRAMP complex"/>
    <property type="evidence" value="ECO:0007669"/>
    <property type="project" value="TreeGrafter"/>
</dbReference>
<dbReference type="Pfam" id="PF22600">
    <property type="entry name" value="MTPAP-like_central"/>
    <property type="match status" value="1"/>
</dbReference>
<reference evidence="3 4" key="1">
    <citation type="journal article" date="2015" name="Plant Cell">
        <title>Oil accumulation by the oleaginous diatom Fistulifera solaris as revealed by the genome and transcriptome.</title>
        <authorList>
            <person name="Tanaka T."/>
            <person name="Maeda Y."/>
            <person name="Veluchamy A."/>
            <person name="Tanaka M."/>
            <person name="Abida H."/>
            <person name="Marechal E."/>
            <person name="Bowler C."/>
            <person name="Muto M."/>
            <person name="Sunaga Y."/>
            <person name="Tanaka M."/>
            <person name="Yoshino T."/>
            <person name="Taniguchi T."/>
            <person name="Fukuda Y."/>
            <person name="Nemoto M."/>
            <person name="Matsumoto M."/>
            <person name="Wong P.S."/>
            <person name="Aburatani S."/>
            <person name="Fujibuchi W."/>
        </authorList>
    </citation>
    <scope>NUCLEOTIDE SEQUENCE [LARGE SCALE GENOMIC DNA]</scope>
    <source>
        <strain evidence="3 4">JPCC DA0580</strain>
    </source>
</reference>
<feature type="compositionally biased region" description="Acidic residues" evidence="1">
    <location>
        <begin position="356"/>
        <end position="367"/>
    </location>
</feature>
<feature type="region of interest" description="Disordered" evidence="1">
    <location>
        <begin position="303"/>
        <end position="367"/>
    </location>
</feature>
<feature type="compositionally biased region" description="Low complexity" evidence="1">
    <location>
        <begin position="91"/>
        <end position="105"/>
    </location>
</feature>
<accession>A0A1Z5JZM4</accession>
<feature type="region of interest" description="Disordered" evidence="1">
    <location>
        <begin position="1"/>
        <end position="133"/>
    </location>
</feature>
<organism evidence="3 4">
    <name type="scientific">Fistulifera solaris</name>
    <name type="common">Oleaginous diatom</name>
    <dbReference type="NCBI Taxonomy" id="1519565"/>
    <lineage>
        <taxon>Eukaryota</taxon>
        <taxon>Sar</taxon>
        <taxon>Stramenopiles</taxon>
        <taxon>Ochrophyta</taxon>
        <taxon>Bacillariophyta</taxon>
        <taxon>Bacillariophyceae</taxon>
        <taxon>Bacillariophycidae</taxon>
        <taxon>Naviculales</taxon>
        <taxon>Naviculaceae</taxon>
        <taxon>Fistulifera</taxon>
    </lineage>
</organism>
<dbReference type="GO" id="GO:0043634">
    <property type="term" value="P:polyadenylation-dependent ncRNA catabolic process"/>
    <property type="evidence" value="ECO:0007669"/>
    <property type="project" value="TreeGrafter"/>
</dbReference>
<feature type="compositionally biased region" description="Low complexity" evidence="1">
    <location>
        <begin position="345"/>
        <end position="355"/>
    </location>
</feature>
<dbReference type="SUPFAM" id="SSF81301">
    <property type="entry name" value="Nucleotidyltransferase"/>
    <property type="match status" value="1"/>
</dbReference>
<dbReference type="GO" id="GO:1990817">
    <property type="term" value="F:poly(A) RNA polymerase activity"/>
    <property type="evidence" value="ECO:0007669"/>
    <property type="project" value="InterPro"/>
</dbReference>
<dbReference type="InterPro" id="IPR043519">
    <property type="entry name" value="NT_sf"/>
</dbReference>
<evidence type="ECO:0000313" key="3">
    <source>
        <dbReference type="EMBL" id="GAX19474.1"/>
    </source>
</evidence>
<feature type="compositionally biased region" description="Polar residues" evidence="1">
    <location>
        <begin position="73"/>
        <end position="90"/>
    </location>
</feature>
<dbReference type="PANTHER" id="PTHR23092:SF15">
    <property type="entry name" value="INACTIVE NON-CANONICAL POLY(A) RNA POLYMERASE PROTEIN TRF4-2-RELATED"/>
    <property type="match status" value="1"/>
</dbReference>
<feature type="domain" description="Poly(A) RNA polymerase mitochondrial-like central palm" evidence="2">
    <location>
        <begin position="324"/>
        <end position="454"/>
    </location>
</feature>
<dbReference type="InterPro" id="IPR045862">
    <property type="entry name" value="Trf4-like"/>
</dbReference>